<evidence type="ECO:0000313" key="1">
    <source>
        <dbReference type="EMBL" id="KAJ8664235.1"/>
    </source>
</evidence>
<accession>A0ACC2MZJ6</accession>
<dbReference type="Proteomes" id="UP001239111">
    <property type="component" value="Chromosome 4"/>
</dbReference>
<reference evidence="1" key="1">
    <citation type="submission" date="2023-04" db="EMBL/GenBank/DDBJ databases">
        <title>A chromosome-level genome assembly of the parasitoid wasp Eretmocerus hayati.</title>
        <authorList>
            <person name="Zhong Y."/>
            <person name="Liu S."/>
            <person name="Liu Y."/>
        </authorList>
    </citation>
    <scope>NUCLEOTIDE SEQUENCE</scope>
    <source>
        <strain evidence="1">ZJU_SS_LIU_2023</strain>
    </source>
</reference>
<organism evidence="1 2">
    <name type="scientific">Eretmocerus hayati</name>
    <dbReference type="NCBI Taxonomy" id="131215"/>
    <lineage>
        <taxon>Eukaryota</taxon>
        <taxon>Metazoa</taxon>
        <taxon>Ecdysozoa</taxon>
        <taxon>Arthropoda</taxon>
        <taxon>Hexapoda</taxon>
        <taxon>Insecta</taxon>
        <taxon>Pterygota</taxon>
        <taxon>Neoptera</taxon>
        <taxon>Endopterygota</taxon>
        <taxon>Hymenoptera</taxon>
        <taxon>Apocrita</taxon>
        <taxon>Proctotrupomorpha</taxon>
        <taxon>Chalcidoidea</taxon>
        <taxon>Aphelinidae</taxon>
        <taxon>Aphelininae</taxon>
        <taxon>Eretmocerus</taxon>
    </lineage>
</organism>
<sequence length="119" mass="12732">MEEFEGGLPWSVAVEELHSLLIQYSEIHGRMIEICAVDSMISRFGFASVRPGKFGYPLVQKGPESRIGQPVFSETHGTGGFGRNHETGGIVSTGPGLGLCIGLSADLGMIYSIKYGPES</sequence>
<gene>
    <name evidence="1" type="ORF">QAD02_005897</name>
</gene>
<evidence type="ECO:0000313" key="2">
    <source>
        <dbReference type="Proteomes" id="UP001239111"/>
    </source>
</evidence>
<dbReference type="EMBL" id="CM056744">
    <property type="protein sequence ID" value="KAJ8664235.1"/>
    <property type="molecule type" value="Genomic_DNA"/>
</dbReference>
<keyword evidence="2" id="KW-1185">Reference proteome</keyword>
<name>A0ACC2MZJ6_9HYME</name>
<comment type="caution">
    <text evidence="1">The sequence shown here is derived from an EMBL/GenBank/DDBJ whole genome shotgun (WGS) entry which is preliminary data.</text>
</comment>
<proteinExistence type="predicted"/>
<protein>
    <submittedName>
        <fullName evidence="1">Uncharacterized protein</fullName>
    </submittedName>
</protein>